<keyword evidence="1" id="KW-0456">Lyase</keyword>
<evidence type="ECO:0000313" key="1">
    <source>
        <dbReference type="EMBL" id="QIE57518.1"/>
    </source>
</evidence>
<dbReference type="InterPro" id="IPR008948">
    <property type="entry name" value="L-Aspartase-like"/>
</dbReference>
<proteinExistence type="predicted"/>
<reference evidence="1 2" key="1">
    <citation type="submission" date="2020-02" db="EMBL/GenBank/DDBJ databases">
        <title>complete genome sequence of Rhodobacteraceae bacterium.</title>
        <authorList>
            <person name="Park J."/>
            <person name="Kim Y.-S."/>
            <person name="Kim K.-H."/>
        </authorList>
    </citation>
    <scope>NUCLEOTIDE SEQUENCE [LARGE SCALE GENOMIC DNA]</scope>
    <source>
        <strain evidence="1 2">RR4-56</strain>
    </source>
</reference>
<dbReference type="EMBL" id="CP049056">
    <property type="protein sequence ID" value="QIE57518.1"/>
    <property type="molecule type" value="Genomic_DNA"/>
</dbReference>
<dbReference type="KEGG" id="hdh:G5B40_19950"/>
<keyword evidence="2" id="KW-1185">Reference proteome</keyword>
<dbReference type="Proteomes" id="UP000503336">
    <property type="component" value="Chromosome"/>
</dbReference>
<dbReference type="RefSeq" id="WP_165102591.1">
    <property type="nucleotide sequence ID" value="NZ_CP049056.1"/>
</dbReference>
<gene>
    <name evidence="1" type="ORF">G5B40_19950</name>
</gene>
<dbReference type="InterPro" id="IPR001106">
    <property type="entry name" value="Aromatic_Lyase"/>
</dbReference>
<dbReference type="AlphaFoldDB" id="A0A7M3T687"/>
<dbReference type="SUPFAM" id="SSF48557">
    <property type="entry name" value="L-aspartase-like"/>
    <property type="match status" value="1"/>
</dbReference>
<dbReference type="GO" id="GO:0016841">
    <property type="term" value="F:ammonia-lyase activity"/>
    <property type="evidence" value="ECO:0007669"/>
    <property type="project" value="UniProtKB-ARBA"/>
</dbReference>
<name>A0A7M3T687_9RHOB</name>
<evidence type="ECO:0000313" key="2">
    <source>
        <dbReference type="Proteomes" id="UP000503336"/>
    </source>
</evidence>
<dbReference type="Pfam" id="PF00221">
    <property type="entry name" value="Lyase_aromatic"/>
    <property type="match status" value="1"/>
</dbReference>
<organism evidence="1 2">
    <name type="scientific">Pikeienuella piscinae</name>
    <dbReference type="NCBI Taxonomy" id="2748098"/>
    <lineage>
        <taxon>Bacteria</taxon>
        <taxon>Pseudomonadati</taxon>
        <taxon>Pseudomonadota</taxon>
        <taxon>Alphaproteobacteria</taxon>
        <taxon>Rhodobacterales</taxon>
        <taxon>Paracoccaceae</taxon>
        <taxon>Pikeienuella</taxon>
    </lineage>
</organism>
<protein>
    <submittedName>
        <fullName evidence="1">Aromatic amino acid lyase</fullName>
    </submittedName>
</protein>
<accession>A0A7M3T687</accession>
<dbReference type="Gene3D" id="1.20.200.10">
    <property type="entry name" value="Fumarase/aspartase (Central domain)"/>
    <property type="match status" value="1"/>
</dbReference>
<sequence>MTSDFGPNAKNRVDAEARRRRAAGGMPFLGLSLGDRPLGEAEVRSMYFAMLALVIGGAPASTLRAAKAVEEALNGPQPEIPDGGLTSPGEILPMFYLMRGAPDLMRRDPEEVQASQANSACSSTGMAALAAIRARRRMALAHKVFALSAEAILAPLEHFDPALKPLWGDPHEAASLDSFARWLAGATTEGRRPYQAPVSWRILPRVLGQGNRGAAGLIAAAERALAGMVSNPSFIEGGPDAGAPRAVSTGGYHNAITAQAVETVMANWVDIATLAQRQVVKLHRGDVSGLPDRLLPEGEKYWTGRSTSYIEFVGNDIIDDMRRLGEPALLSPAEAGASLQDDVSAPGLIACRNEAKVAVLFDRMIGILAATASHALHIAGRDPAPPLSPFLAAVRRRFPPVIEKRVLGEDAARLAAALTDAANSESDLLTDDDMADAALAAEDGR</sequence>